<dbReference type="InterPro" id="IPR036388">
    <property type="entry name" value="WH-like_DNA-bd_sf"/>
</dbReference>
<dbReference type="Gene3D" id="3.30.420.40">
    <property type="match status" value="2"/>
</dbReference>
<evidence type="ECO:0000313" key="3">
    <source>
        <dbReference type="Proteomes" id="UP000321723"/>
    </source>
</evidence>
<dbReference type="AlphaFoldDB" id="A0A511FD84"/>
<dbReference type="SUPFAM" id="SSF46785">
    <property type="entry name" value="Winged helix' DNA-binding domain"/>
    <property type="match status" value="1"/>
</dbReference>
<dbReference type="InterPro" id="IPR049874">
    <property type="entry name" value="ROK_cs"/>
</dbReference>
<organism evidence="2 3">
    <name type="scientific">Cellulomonas hominis</name>
    <dbReference type="NCBI Taxonomy" id="156981"/>
    <lineage>
        <taxon>Bacteria</taxon>
        <taxon>Bacillati</taxon>
        <taxon>Actinomycetota</taxon>
        <taxon>Actinomycetes</taxon>
        <taxon>Micrococcales</taxon>
        <taxon>Cellulomonadaceae</taxon>
        <taxon>Cellulomonas</taxon>
    </lineage>
</organism>
<keyword evidence="3" id="KW-1185">Reference proteome</keyword>
<dbReference type="InterPro" id="IPR000600">
    <property type="entry name" value="ROK"/>
</dbReference>
<dbReference type="OrthoDB" id="3189808at2"/>
<name>A0A511FD84_9CELL</name>
<evidence type="ECO:0000313" key="2">
    <source>
        <dbReference type="EMBL" id="GEL47210.1"/>
    </source>
</evidence>
<dbReference type="EMBL" id="BJVQ01000032">
    <property type="protein sequence ID" value="GEL47210.1"/>
    <property type="molecule type" value="Genomic_DNA"/>
</dbReference>
<dbReference type="InterPro" id="IPR043129">
    <property type="entry name" value="ATPase_NBD"/>
</dbReference>
<sequence length="397" mass="40514">MQDVVRLPQRHAGAGELFQLLRDGVPRTRADLAASTGQARSTITTRVDQLLAAGLIAPAGEASSTGGRPPTTFAFRPDARLVLAVDLGATHARLAVTDLASTVLAEAEAPLAIAAGPEVVLDWVVEHGRELLASTGRPLRDLASVGVGLPGPVEHSTGRPINPPIMPAWDDVDVRGLLAARLGAEVLVDNDVNLMALGEHRTAWPDVDDMLFVKVATGIGSGIISDGRLRRGAQGAAGDIGHIAVPGAADVPCRCGNLGCLEAVASGRALAETLTATGLPAANGADVVALVRSGDLAAGRAVRQAGREIGSVLAACVSLLNPSLVVIGGVVAEAGEHLIAGIREVVYQRSLPLATQHLRIVTSQARSQVGILGASAMAVDHVLSPGAIDALLEAQIA</sequence>
<dbReference type="SUPFAM" id="SSF53067">
    <property type="entry name" value="Actin-like ATPase domain"/>
    <property type="match status" value="1"/>
</dbReference>
<reference evidence="2 3" key="1">
    <citation type="submission" date="2019-07" db="EMBL/GenBank/DDBJ databases">
        <title>Whole genome shotgun sequence of Cellulomonas hominis NBRC 16055.</title>
        <authorList>
            <person name="Hosoyama A."/>
            <person name="Uohara A."/>
            <person name="Ohji S."/>
            <person name="Ichikawa N."/>
        </authorList>
    </citation>
    <scope>NUCLEOTIDE SEQUENCE [LARGE SCALE GENOMIC DNA]</scope>
    <source>
        <strain evidence="2 3">NBRC 16055</strain>
    </source>
</reference>
<dbReference type="Pfam" id="PF00480">
    <property type="entry name" value="ROK"/>
    <property type="match status" value="1"/>
</dbReference>
<protein>
    <submittedName>
        <fullName evidence="2">Sugar kinase</fullName>
    </submittedName>
</protein>
<keyword evidence="2" id="KW-0418">Kinase</keyword>
<comment type="similarity">
    <text evidence="1">Belongs to the ROK (NagC/XylR) family.</text>
</comment>
<dbReference type="Gene3D" id="1.10.10.10">
    <property type="entry name" value="Winged helix-like DNA-binding domain superfamily/Winged helix DNA-binding domain"/>
    <property type="match status" value="1"/>
</dbReference>
<keyword evidence="2" id="KW-0808">Transferase</keyword>
<evidence type="ECO:0000256" key="1">
    <source>
        <dbReference type="ARBA" id="ARBA00006479"/>
    </source>
</evidence>
<dbReference type="PANTHER" id="PTHR18964">
    <property type="entry name" value="ROK (REPRESSOR, ORF, KINASE) FAMILY"/>
    <property type="match status" value="1"/>
</dbReference>
<dbReference type="PANTHER" id="PTHR18964:SF173">
    <property type="entry name" value="GLUCOKINASE"/>
    <property type="match status" value="1"/>
</dbReference>
<proteinExistence type="inferred from homology"/>
<comment type="caution">
    <text evidence="2">The sequence shown here is derived from an EMBL/GenBank/DDBJ whole genome shotgun (WGS) entry which is preliminary data.</text>
</comment>
<dbReference type="PROSITE" id="PS01125">
    <property type="entry name" value="ROK"/>
    <property type="match status" value="1"/>
</dbReference>
<dbReference type="InterPro" id="IPR036390">
    <property type="entry name" value="WH_DNA-bd_sf"/>
</dbReference>
<accession>A0A511FD84</accession>
<dbReference type="Proteomes" id="UP000321723">
    <property type="component" value="Unassembled WGS sequence"/>
</dbReference>
<dbReference type="GO" id="GO:0016301">
    <property type="term" value="F:kinase activity"/>
    <property type="evidence" value="ECO:0007669"/>
    <property type="project" value="UniProtKB-KW"/>
</dbReference>
<gene>
    <name evidence="2" type="ORF">CHO01_23260</name>
</gene>